<dbReference type="InterPro" id="IPR024042">
    <property type="entry name" value="TM1646-like_dom_sf"/>
</dbReference>
<accession>A0A223HYF6</accession>
<dbReference type="Pfam" id="PF03885">
    <property type="entry name" value="DUF327"/>
    <property type="match status" value="1"/>
</dbReference>
<dbReference type="EMBL" id="CP016893">
    <property type="protein sequence ID" value="AST57520.1"/>
    <property type="molecule type" value="Genomic_DNA"/>
</dbReference>
<protein>
    <recommendedName>
        <fullName evidence="3">DUF327 domain-containing protein</fullName>
    </recommendedName>
</protein>
<sequence length="147" mass="16982">MKIQEINSNKITAGYTKDDISGRTSVLKFEDVFDSEISKVKDSIIDKMLNEIDDAAEKLKENLNLDNLLIYKKKVKEFLQSSINGMFRRNKRESISLNGRKKIYTIVDKVNEKLEMMTKEFIEGNKKNIDLLSAIEEIRGLLVDIYA</sequence>
<dbReference type="AlphaFoldDB" id="A0A223HYF6"/>
<dbReference type="InterPro" id="IPR005585">
    <property type="entry name" value="DUF327"/>
</dbReference>
<dbReference type="SUPFAM" id="SSF158397">
    <property type="entry name" value="TM1646-like"/>
    <property type="match status" value="1"/>
</dbReference>
<name>A0A223HYF6_THETR</name>
<dbReference type="RefSeq" id="WP_094397276.1">
    <property type="nucleotide sequence ID" value="NZ_CP016893.1"/>
</dbReference>
<evidence type="ECO:0000313" key="2">
    <source>
        <dbReference type="Proteomes" id="UP000214975"/>
    </source>
</evidence>
<proteinExistence type="predicted"/>
<organism evidence="1 2">
    <name type="scientific">Thermoanaerobacterium thermosaccharolyticum</name>
    <name type="common">Clostridium thermosaccharolyticum</name>
    <dbReference type="NCBI Taxonomy" id="1517"/>
    <lineage>
        <taxon>Bacteria</taxon>
        <taxon>Bacillati</taxon>
        <taxon>Bacillota</taxon>
        <taxon>Clostridia</taxon>
        <taxon>Thermoanaerobacterales</taxon>
        <taxon>Thermoanaerobacteraceae</taxon>
        <taxon>Thermoanaerobacterium</taxon>
    </lineage>
</organism>
<gene>
    <name evidence="1" type="ORF">Thert_01480</name>
</gene>
<evidence type="ECO:0008006" key="3">
    <source>
        <dbReference type="Google" id="ProtNLM"/>
    </source>
</evidence>
<dbReference type="Proteomes" id="UP000214975">
    <property type="component" value="Chromosome"/>
</dbReference>
<reference evidence="1 2" key="1">
    <citation type="submission" date="2016-08" db="EMBL/GenBank/DDBJ databases">
        <title>A novel genetic cassette of butanologenic Thermoanaerobacterium thermosaccharolyticum that directly convert cellulose to butanol.</title>
        <authorList>
            <person name="Li T."/>
            <person name="He J."/>
        </authorList>
    </citation>
    <scope>NUCLEOTIDE SEQUENCE [LARGE SCALE GENOMIC DNA]</scope>
    <source>
        <strain evidence="1 2">TG57</strain>
    </source>
</reference>
<dbReference type="Gene3D" id="1.20.120.490">
    <property type="entry name" value="Hypothetical protein TM1646-like domain"/>
    <property type="match status" value="1"/>
</dbReference>
<evidence type="ECO:0000313" key="1">
    <source>
        <dbReference type="EMBL" id="AST57520.1"/>
    </source>
</evidence>